<dbReference type="PROSITE" id="PS01129">
    <property type="entry name" value="PSI_RLU"/>
    <property type="match status" value="1"/>
</dbReference>
<comment type="function">
    <text evidence="6">Pseudouridylate synthase responsible for the pseudouridine-2819 formation in mitochondrial 21S rRNA. May modulate the efficiency or the fidelity of the mitochondrial translation machinery.</text>
</comment>
<comment type="subcellular location">
    <subcellularLocation>
        <location evidence="1">Mitochondrion</location>
    </subcellularLocation>
</comment>
<comment type="catalytic activity">
    <reaction evidence="5">
        <text>uridine(2819) in 21S rRNA = pseudouridine(2819) in 21S rRNA</text>
        <dbReference type="Rhea" id="RHEA:42556"/>
        <dbReference type="Rhea" id="RHEA-COMP:10113"/>
        <dbReference type="Rhea" id="RHEA-COMP:10114"/>
        <dbReference type="ChEBI" id="CHEBI:65314"/>
        <dbReference type="ChEBI" id="CHEBI:65315"/>
        <dbReference type="EC" id="5.4.99.43"/>
    </reaction>
</comment>
<sequence length="313" mass="34837">MYAAVRSLEGKAHGLPDKLAAASKNWSRLAIYADRGIIVLNKPPYLVCQGSDVQDGDDQKPRERNADKFNDLLLDLKDHFHLDKVPHTVHRLDKSTTGALVLAKNLAAARQLSQQFQNRSVGKTYLALVRGGEKSFQTRSGEIRDPLESDDGQVSISQSCRAKFAATDWELVASSPKAPLSLLKLTLHTGLKHQLRVHLAHSLQTPILGDPVYSRSPISDKIARTIRVPEHRLFLHASRLCFSRYRKTGPNKHFRLEVAAALPSDFVTLCKAADIPLDEWDITGGLFVDGKPAGHEVPDLDGKWLKSNHRMIR</sequence>
<name>A0AAD4BUB9_BOLED</name>
<evidence type="ECO:0000256" key="5">
    <source>
        <dbReference type="ARBA" id="ARBA00036927"/>
    </source>
</evidence>
<reference evidence="13" key="1">
    <citation type="submission" date="2019-10" db="EMBL/GenBank/DDBJ databases">
        <authorList>
            <consortium name="DOE Joint Genome Institute"/>
            <person name="Kuo A."/>
            <person name="Miyauchi S."/>
            <person name="Kiss E."/>
            <person name="Drula E."/>
            <person name="Kohler A."/>
            <person name="Sanchez-Garcia M."/>
            <person name="Andreopoulos B."/>
            <person name="Barry K.W."/>
            <person name="Bonito G."/>
            <person name="Buee M."/>
            <person name="Carver A."/>
            <person name="Chen C."/>
            <person name="Cichocki N."/>
            <person name="Clum A."/>
            <person name="Culley D."/>
            <person name="Crous P.W."/>
            <person name="Fauchery L."/>
            <person name="Girlanda M."/>
            <person name="Hayes R."/>
            <person name="Keri Z."/>
            <person name="LaButti K."/>
            <person name="Lipzen A."/>
            <person name="Lombard V."/>
            <person name="Magnuson J."/>
            <person name="Maillard F."/>
            <person name="Morin E."/>
            <person name="Murat C."/>
            <person name="Nolan M."/>
            <person name="Ohm R."/>
            <person name="Pangilinan J."/>
            <person name="Pereira M."/>
            <person name="Perotto S."/>
            <person name="Peter M."/>
            <person name="Riley R."/>
            <person name="Sitrit Y."/>
            <person name="Stielow B."/>
            <person name="Szollosi G."/>
            <person name="Zifcakova L."/>
            <person name="Stursova M."/>
            <person name="Spatafora J.W."/>
            <person name="Tedersoo L."/>
            <person name="Vaario L.-M."/>
            <person name="Yamada A."/>
            <person name="Yan M."/>
            <person name="Wang P."/>
            <person name="Xu J."/>
            <person name="Bruns T."/>
            <person name="Baldrian P."/>
            <person name="Vilgalys R."/>
            <person name="Henrissat B."/>
            <person name="Grigoriev I.V."/>
            <person name="Hibbett D."/>
            <person name="Nagy L.G."/>
            <person name="Martin F.M."/>
        </authorList>
    </citation>
    <scope>NUCLEOTIDE SEQUENCE</scope>
    <source>
        <strain evidence="13">BED1</strain>
    </source>
</reference>
<dbReference type="PANTHER" id="PTHR21600">
    <property type="entry name" value="MITOCHONDRIAL RNA PSEUDOURIDINE SYNTHASE"/>
    <property type="match status" value="1"/>
</dbReference>
<evidence type="ECO:0000256" key="10">
    <source>
        <dbReference type="ARBA" id="ARBA00041978"/>
    </source>
</evidence>
<dbReference type="CDD" id="cd02869">
    <property type="entry name" value="PseudoU_synth_RluA_like"/>
    <property type="match status" value="1"/>
</dbReference>
<dbReference type="GO" id="GO:0005739">
    <property type="term" value="C:mitochondrion"/>
    <property type="evidence" value="ECO:0007669"/>
    <property type="project" value="UniProtKB-SubCell"/>
</dbReference>
<keyword evidence="4" id="KW-0413">Isomerase</keyword>
<dbReference type="GO" id="GO:0003723">
    <property type="term" value="F:RNA binding"/>
    <property type="evidence" value="ECO:0007669"/>
    <property type="project" value="InterPro"/>
</dbReference>
<evidence type="ECO:0000256" key="3">
    <source>
        <dbReference type="ARBA" id="ARBA00023128"/>
    </source>
</evidence>
<dbReference type="GO" id="GO:0000455">
    <property type="term" value="P:enzyme-directed rRNA pseudouridine synthesis"/>
    <property type="evidence" value="ECO:0007669"/>
    <property type="project" value="TreeGrafter"/>
</dbReference>
<organism evidence="13 14">
    <name type="scientific">Boletus edulis BED1</name>
    <dbReference type="NCBI Taxonomy" id="1328754"/>
    <lineage>
        <taxon>Eukaryota</taxon>
        <taxon>Fungi</taxon>
        <taxon>Dikarya</taxon>
        <taxon>Basidiomycota</taxon>
        <taxon>Agaricomycotina</taxon>
        <taxon>Agaricomycetes</taxon>
        <taxon>Agaricomycetidae</taxon>
        <taxon>Boletales</taxon>
        <taxon>Boletineae</taxon>
        <taxon>Boletaceae</taxon>
        <taxon>Boletoideae</taxon>
        <taxon>Boletus</taxon>
    </lineage>
</organism>
<evidence type="ECO:0000313" key="14">
    <source>
        <dbReference type="Proteomes" id="UP001194468"/>
    </source>
</evidence>
<evidence type="ECO:0000256" key="2">
    <source>
        <dbReference type="ARBA" id="ARBA00010876"/>
    </source>
</evidence>
<protein>
    <recommendedName>
        <fullName evidence="8">21S rRNA pseudouridine(2819) synthase</fullName>
        <ecNumber evidence="7">5.4.99.43</ecNumber>
    </recommendedName>
    <alternativeName>
        <fullName evidence="10">Pseudouridine synthase 5</fullName>
    </alternativeName>
    <alternativeName>
        <fullName evidence="9">Pseudouridylate synthase PUS5</fullName>
    </alternativeName>
    <alternativeName>
        <fullName evidence="11">Uracil hydrolyase PUS5</fullName>
    </alternativeName>
</protein>
<evidence type="ECO:0000313" key="13">
    <source>
        <dbReference type="EMBL" id="KAF8439877.1"/>
    </source>
</evidence>
<dbReference type="EC" id="5.4.99.43" evidence="7"/>
<accession>A0AAD4BUB9</accession>
<dbReference type="Pfam" id="PF00849">
    <property type="entry name" value="PseudoU_synth_2"/>
    <property type="match status" value="1"/>
</dbReference>
<evidence type="ECO:0000259" key="12">
    <source>
        <dbReference type="Pfam" id="PF00849"/>
    </source>
</evidence>
<proteinExistence type="inferred from homology"/>
<comment type="caution">
    <text evidence="13">The sequence shown here is derived from an EMBL/GenBank/DDBJ whole genome shotgun (WGS) entry which is preliminary data.</text>
</comment>
<evidence type="ECO:0000256" key="4">
    <source>
        <dbReference type="ARBA" id="ARBA00023235"/>
    </source>
</evidence>
<dbReference type="InterPro" id="IPR020103">
    <property type="entry name" value="PsdUridine_synth_cat_dom_sf"/>
</dbReference>
<dbReference type="InterPro" id="IPR006145">
    <property type="entry name" value="PsdUridine_synth_RsuA/RluA"/>
</dbReference>
<gene>
    <name evidence="13" type="ORF">L210DRAFT_3480344</name>
</gene>
<evidence type="ECO:0000256" key="7">
    <source>
        <dbReference type="ARBA" id="ARBA00038947"/>
    </source>
</evidence>
<dbReference type="GO" id="GO:0160143">
    <property type="term" value="F:21S rRNA pseudouridine(2819) synthase activity"/>
    <property type="evidence" value="ECO:0007669"/>
    <property type="project" value="UniProtKB-EC"/>
</dbReference>
<feature type="domain" description="Pseudouridine synthase RsuA/RluA-like" evidence="12">
    <location>
        <begin position="37"/>
        <end position="201"/>
    </location>
</feature>
<evidence type="ECO:0000256" key="1">
    <source>
        <dbReference type="ARBA" id="ARBA00004173"/>
    </source>
</evidence>
<dbReference type="PANTHER" id="PTHR21600:SF81">
    <property type="entry name" value="21S RRNA PSEUDOURIDINE(2819) SYNTHASE"/>
    <property type="match status" value="1"/>
</dbReference>
<evidence type="ECO:0000256" key="6">
    <source>
        <dbReference type="ARBA" id="ARBA00037513"/>
    </source>
</evidence>
<dbReference type="Proteomes" id="UP001194468">
    <property type="component" value="Unassembled WGS sequence"/>
</dbReference>
<comment type="similarity">
    <text evidence="2">Belongs to the pseudouridine synthase RluA family.</text>
</comment>
<dbReference type="AlphaFoldDB" id="A0AAD4BUB9"/>
<dbReference type="SUPFAM" id="SSF55120">
    <property type="entry name" value="Pseudouridine synthase"/>
    <property type="match status" value="1"/>
</dbReference>
<dbReference type="Gene3D" id="3.30.2350.10">
    <property type="entry name" value="Pseudouridine synthase"/>
    <property type="match status" value="1"/>
</dbReference>
<evidence type="ECO:0000256" key="9">
    <source>
        <dbReference type="ARBA" id="ARBA00041561"/>
    </source>
</evidence>
<evidence type="ECO:0000256" key="8">
    <source>
        <dbReference type="ARBA" id="ARBA00040626"/>
    </source>
</evidence>
<evidence type="ECO:0000256" key="11">
    <source>
        <dbReference type="ARBA" id="ARBA00042700"/>
    </source>
</evidence>
<keyword evidence="3" id="KW-0496">Mitochondrion</keyword>
<dbReference type="InterPro" id="IPR050188">
    <property type="entry name" value="RluA_PseudoU_synthase"/>
</dbReference>
<dbReference type="InterPro" id="IPR006224">
    <property type="entry name" value="PsdUridine_synth_RluA-like_CS"/>
</dbReference>
<dbReference type="EMBL" id="WHUW01000013">
    <property type="protein sequence ID" value="KAF8439877.1"/>
    <property type="molecule type" value="Genomic_DNA"/>
</dbReference>
<keyword evidence="14" id="KW-1185">Reference proteome</keyword>
<reference evidence="13" key="2">
    <citation type="journal article" date="2020" name="Nat. Commun.">
        <title>Large-scale genome sequencing of mycorrhizal fungi provides insights into the early evolution of symbiotic traits.</title>
        <authorList>
            <person name="Miyauchi S."/>
            <person name="Kiss E."/>
            <person name="Kuo A."/>
            <person name="Drula E."/>
            <person name="Kohler A."/>
            <person name="Sanchez-Garcia M."/>
            <person name="Morin E."/>
            <person name="Andreopoulos B."/>
            <person name="Barry K.W."/>
            <person name="Bonito G."/>
            <person name="Buee M."/>
            <person name="Carver A."/>
            <person name="Chen C."/>
            <person name="Cichocki N."/>
            <person name="Clum A."/>
            <person name="Culley D."/>
            <person name="Crous P.W."/>
            <person name="Fauchery L."/>
            <person name="Girlanda M."/>
            <person name="Hayes R.D."/>
            <person name="Keri Z."/>
            <person name="LaButti K."/>
            <person name="Lipzen A."/>
            <person name="Lombard V."/>
            <person name="Magnuson J."/>
            <person name="Maillard F."/>
            <person name="Murat C."/>
            <person name="Nolan M."/>
            <person name="Ohm R.A."/>
            <person name="Pangilinan J."/>
            <person name="Pereira M.F."/>
            <person name="Perotto S."/>
            <person name="Peter M."/>
            <person name="Pfister S."/>
            <person name="Riley R."/>
            <person name="Sitrit Y."/>
            <person name="Stielow J.B."/>
            <person name="Szollosi G."/>
            <person name="Zifcakova L."/>
            <person name="Stursova M."/>
            <person name="Spatafora J.W."/>
            <person name="Tedersoo L."/>
            <person name="Vaario L.M."/>
            <person name="Yamada A."/>
            <person name="Yan M."/>
            <person name="Wang P."/>
            <person name="Xu J."/>
            <person name="Bruns T."/>
            <person name="Baldrian P."/>
            <person name="Vilgalys R."/>
            <person name="Dunand C."/>
            <person name="Henrissat B."/>
            <person name="Grigoriev I.V."/>
            <person name="Hibbett D."/>
            <person name="Nagy L.G."/>
            <person name="Martin F.M."/>
        </authorList>
    </citation>
    <scope>NUCLEOTIDE SEQUENCE</scope>
    <source>
        <strain evidence="13">BED1</strain>
    </source>
</reference>